<proteinExistence type="predicted"/>
<sequence>MLLRKLLLEDKVIGEVMSVNHTEPVGWWHFTHSHVRGNWRNESESAPSLLAKSCHDMDILYWILCSVFSAIRIDKSSTPTSLNWLFWFVAPETQQTVFPATTRLFVSSQQKEFMSALRWRDKRSTLSGLYYQRSRTVLRLAAKKPAKGIVSKAAEDYSHEMPASAISKRNWFGRCVNEADNDVCDKSNCHLELG</sequence>
<dbReference type="STRING" id="2656787.A0A370TAI8"/>
<dbReference type="PANTHER" id="PTHR43377">
    <property type="entry name" value="BILIVERDIN REDUCTASE A"/>
    <property type="match status" value="1"/>
</dbReference>
<dbReference type="EMBL" id="NPIC01000014">
    <property type="protein sequence ID" value="RDL30823.1"/>
    <property type="molecule type" value="Genomic_DNA"/>
</dbReference>
<evidence type="ECO:0000313" key="1">
    <source>
        <dbReference type="EMBL" id="RDL30823.1"/>
    </source>
</evidence>
<protein>
    <recommendedName>
        <fullName evidence="3">Gfo/Idh/MocA-like oxidoreductase C-terminal domain-containing protein</fullName>
    </recommendedName>
</protein>
<comment type="caution">
    <text evidence="1">The sequence shown here is derived from an EMBL/GenBank/DDBJ whole genome shotgun (WGS) entry which is preliminary data.</text>
</comment>
<dbReference type="AlphaFoldDB" id="A0A370TAI8"/>
<dbReference type="RefSeq" id="XP_031865199.1">
    <property type="nucleotide sequence ID" value="XM_032018791.1"/>
</dbReference>
<dbReference type="OrthoDB" id="2129491at2759"/>
<dbReference type="GeneID" id="43603017"/>
<evidence type="ECO:0008006" key="3">
    <source>
        <dbReference type="Google" id="ProtNLM"/>
    </source>
</evidence>
<dbReference type="SUPFAM" id="SSF55347">
    <property type="entry name" value="Glyceraldehyde-3-phosphate dehydrogenase-like, C-terminal domain"/>
    <property type="match status" value="1"/>
</dbReference>
<organism evidence="1 2">
    <name type="scientific">Venustampulla echinocandica</name>
    <dbReference type="NCBI Taxonomy" id="2656787"/>
    <lineage>
        <taxon>Eukaryota</taxon>
        <taxon>Fungi</taxon>
        <taxon>Dikarya</taxon>
        <taxon>Ascomycota</taxon>
        <taxon>Pezizomycotina</taxon>
        <taxon>Leotiomycetes</taxon>
        <taxon>Helotiales</taxon>
        <taxon>Pleuroascaceae</taxon>
        <taxon>Venustampulla</taxon>
    </lineage>
</organism>
<name>A0A370TAI8_9HELO</name>
<dbReference type="Proteomes" id="UP000254866">
    <property type="component" value="Unassembled WGS sequence"/>
</dbReference>
<keyword evidence="2" id="KW-1185">Reference proteome</keyword>
<dbReference type="PANTHER" id="PTHR43377:SF12">
    <property type="entry name" value="BINDING ROSSMANN FOLD OXIDOREDUCTASE, PUTATIVE (AFU_ORTHOLOGUE AFUA_3G11840)-RELATED"/>
    <property type="match status" value="1"/>
</dbReference>
<gene>
    <name evidence="1" type="ORF">BP5553_10168</name>
</gene>
<dbReference type="InterPro" id="IPR051450">
    <property type="entry name" value="Gfo/Idh/MocA_Oxidoreductases"/>
</dbReference>
<reference evidence="1 2" key="1">
    <citation type="journal article" date="2018" name="IMA Fungus">
        <title>IMA Genome-F 9: Draft genome sequence of Annulohypoxylon stygium, Aspergillus mulundensis, Berkeleyomyces basicola (syn. Thielaviopsis basicola), Ceratocystis smalleyi, two Cercospora beticola strains, Coleophoma cylindrospora, Fusarium fracticaudum, Phialophora cf. hyalina, and Morchella septimelata.</title>
        <authorList>
            <person name="Wingfield B.D."/>
            <person name="Bills G.F."/>
            <person name="Dong Y."/>
            <person name="Huang W."/>
            <person name="Nel W.J."/>
            <person name="Swalarsk-Parry B.S."/>
            <person name="Vaghefi N."/>
            <person name="Wilken P.M."/>
            <person name="An Z."/>
            <person name="de Beer Z.W."/>
            <person name="De Vos L."/>
            <person name="Chen L."/>
            <person name="Duong T.A."/>
            <person name="Gao Y."/>
            <person name="Hammerbacher A."/>
            <person name="Kikkert J.R."/>
            <person name="Li Y."/>
            <person name="Li H."/>
            <person name="Li K."/>
            <person name="Li Q."/>
            <person name="Liu X."/>
            <person name="Ma X."/>
            <person name="Naidoo K."/>
            <person name="Pethybridge S.J."/>
            <person name="Sun J."/>
            <person name="Steenkamp E.T."/>
            <person name="van der Nest M.A."/>
            <person name="van Wyk S."/>
            <person name="Wingfield M.J."/>
            <person name="Xiong C."/>
            <person name="Yue Q."/>
            <person name="Zhang X."/>
        </authorList>
    </citation>
    <scope>NUCLEOTIDE SEQUENCE [LARGE SCALE GENOMIC DNA]</scope>
    <source>
        <strain evidence="1 2">BP 5553</strain>
    </source>
</reference>
<dbReference type="Gene3D" id="3.30.360.10">
    <property type="entry name" value="Dihydrodipicolinate Reductase, domain 2"/>
    <property type="match status" value="1"/>
</dbReference>
<evidence type="ECO:0000313" key="2">
    <source>
        <dbReference type="Proteomes" id="UP000254866"/>
    </source>
</evidence>
<accession>A0A370TAI8</accession>